<dbReference type="GO" id="GO:0006508">
    <property type="term" value="P:proteolysis"/>
    <property type="evidence" value="ECO:0007669"/>
    <property type="project" value="InterPro"/>
</dbReference>
<keyword evidence="4" id="KW-1185">Reference proteome</keyword>
<comment type="similarity">
    <text evidence="1">Belongs to the peptidase C1 family.</text>
</comment>
<reference evidence="3 4" key="1">
    <citation type="journal article" date="2015" name="Genome Biol. Evol.">
        <title>The genome of winter moth (Operophtera brumata) provides a genomic perspective on sexual dimorphism and phenology.</title>
        <authorList>
            <person name="Derks M.F."/>
            <person name="Smit S."/>
            <person name="Salis L."/>
            <person name="Schijlen E."/>
            <person name="Bossers A."/>
            <person name="Mateman C."/>
            <person name="Pijl A.S."/>
            <person name="de Ridder D."/>
            <person name="Groenen M.A."/>
            <person name="Visser M.E."/>
            <person name="Megens H.J."/>
        </authorList>
    </citation>
    <scope>NUCLEOTIDE SEQUENCE [LARGE SCALE GENOMIC DNA]</scope>
    <source>
        <strain evidence="3">WM2013NL</strain>
        <tissue evidence="3">Head and thorax</tissue>
    </source>
</reference>
<comment type="caution">
    <text evidence="3">The sequence shown here is derived from an EMBL/GenBank/DDBJ whole genome shotgun (WGS) entry which is preliminary data.</text>
</comment>
<dbReference type="CDD" id="cd02248">
    <property type="entry name" value="Peptidase_C1A"/>
    <property type="match status" value="1"/>
</dbReference>
<dbReference type="InterPro" id="IPR039417">
    <property type="entry name" value="Peptidase_C1A_papain-like"/>
</dbReference>
<dbReference type="Gene3D" id="3.90.70.10">
    <property type="entry name" value="Cysteine proteinases"/>
    <property type="match status" value="2"/>
</dbReference>
<dbReference type="InterPro" id="IPR038765">
    <property type="entry name" value="Papain-like_cys_pep_sf"/>
</dbReference>
<dbReference type="InterPro" id="IPR025661">
    <property type="entry name" value="Pept_asp_AS"/>
</dbReference>
<dbReference type="Proteomes" id="UP000037510">
    <property type="component" value="Unassembled WGS sequence"/>
</dbReference>
<dbReference type="SMART" id="SM00645">
    <property type="entry name" value="Pept_C1"/>
    <property type="match status" value="1"/>
</dbReference>
<name>A0A0L7KWJ2_OPEBR</name>
<dbReference type="AlphaFoldDB" id="A0A0L7KWJ2"/>
<proteinExistence type="inferred from homology"/>
<dbReference type="InterPro" id="IPR013128">
    <property type="entry name" value="Peptidase_C1A"/>
</dbReference>
<evidence type="ECO:0000256" key="1">
    <source>
        <dbReference type="ARBA" id="ARBA00008455"/>
    </source>
</evidence>
<sequence>MRCLSAGHVESEYGRVERWAHTVTGGAGELGGARGEALAFHHELLLARASDNYTTTPIKYVPGCLYAPSRVAFILLKYSVSVDSSVLGAACDGYEHRYRELRDQQHEPGMFVLDIVESCEEVQHTAARERVEPLREFTMSRRDPRYDAIQYHHAVGRLYPILVIVTYRTVAFGRFKTSHRRRYADDTEEAVRKNLMVQHSRFVSSGNRQGATFNMEVHLHNSLTATFNMELGVLRGVREDVEALPSEPFPYSRAQVAASRGRLPREFDWRRRGAVTHVRSEYLPVPHAHHSARRRANQGSCSSCWAFAVTGAVEGALYGGHGCGGTWPSAAYAYIQERGLPALAEYTPYQEKVLTCVDKSVSPVTHINSHVNVTRNNVDALKVAIRRHAPTVVIIDATPKSFIFYKKGVLSDERCAKNKAEHAVLAVGWGVQRGGEEHILVKNSWAAAWGDGGYVRLHARSNTCGVLSRPSYPRLERADVDRLPAAPPAPARAD</sequence>
<protein>
    <submittedName>
        <fullName evidence="3">Putative peptidase</fullName>
    </submittedName>
</protein>
<organism evidence="3 4">
    <name type="scientific">Operophtera brumata</name>
    <name type="common">Winter moth</name>
    <name type="synonym">Phalaena brumata</name>
    <dbReference type="NCBI Taxonomy" id="104452"/>
    <lineage>
        <taxon>Eukaryota</taxon>
        <taxon>Metazoa</taxon>
        <taxon>Ecdysozoa</taxon>
        <taxon>Arthropoda</taxon>
        <taxon>Hexapoda</taxon>
        <taxon>Insecta</taxon>
        <taxon>Pterygota</taxon>
        <taxon>Neoptera</taxon>
        <taxon>Endopterygota</taxon>
        <taxon>Lepidoptera</taxon>
        <taxon>Glossata</taxon>
        <taxon>Ditrysia</taxon>
        <taxon>Geometroidea</taxon>
        <taxon>Geometridae</taxon>
        <taxon>Larentiinae</taxon>
        <taxon>Operophtera</taxon>
    </lineage>
</organism>
<feature type="domain" description="Peptidase C1A papain C-terminal" evidence="2">
    <location>
        <begin position="263"/>
        <end position="474"/>
    </location>
</feature>
<evidence type="ECO:0000313" key="4">
    <source>
        <dbReference type="Proteomes" id="UP000037510"/>
    </source>
</evidence>
<evidence type="ECO:0000259" key="2">
    <source>
        <dbReference type="SMART" id="SM00645"/>
    </source>
</evidence>
<dbReference type="EMBL" id="JTDY01004905">
    <property type="protein sequence ID" value="KOB67608.1"/>
    <property type="molecule type" value="Genomic_DNA"/>
</dbReference>
<dbReference type="PRINTS" id="PR00705">
    <property type="entry name" value="PAPAIN"/>
</dbReference>
<dbReference type="STRING" id="104452.A0A0L7KWJ2"/>
<evidence type="ECO:0000313" key="3">
    <source>
        <dbReference type="EMBL" id="KOB67608.1"/>
    </source>
</evidence>
<dbReference type="GO" id="GO:0008234">
    <property type="term" value="F:cysteine-type peptidase activity"/>
    <property type="evidence" value="ECO:0007669"/>
    <property type="project" value="InterPro"/>
</dbReference>
<accession>A0A0L7KWJ2</accession>
<dbReference type="InterPro" id="IPR000668">
    <property type="entry name" value="Peptidase_C1A_C"/>
</dbReference>
<dbReference type="PANTHER" id="PTHR12411">
    <property type="entry name" value="CYSTEINE PROTEASE FAMILY C1-RELATED"/>
    <property type="match status" value="1"/>
</dbReference>
<gene>
    <name evidence="3" type="ORF">OBRU01_19524</name>
</gene>
<dbReference type="SUPFAM" id="SSF54001">
    <property type="entry name" value="Cysteine proteinases"/>
    <property type="match status" value="1"/>
</dbReference>
<dbReference type="Pfam" id="PF00112">
    <property type="entry name" value="Peptidase_C1"/>
    <property type="match status" value="1"/>
</dbReference>
<dbReference type="PROSITE" id="PS00640">
    <property type="entry name" value="THIOL_PROTEASE_ASN"/>
    <property type="match status" value="1"/>
</dbReference>